<name>A0ACC1XX90_MELAZ</name>
<accession>A0ACC1XX90</accession>
<comment type="caution">
    <text evidence="1">The sequence shown here is derived from an EMBL/GenBank/DDBJ whole genome shotgun (WGS) entry which is preliminary data.</text>
</comment>
<keyword evidence="2" id="KW-1185">Reference proteome</keyword>
<protein>
    <submittedName>
        <fullName evidence="1">B3 domain-containing protein</fullName>
    </submittedName>
</protein>
<dbReference type="Proteomes" id="UP001164539">
    <property type="component" value="Chromosome 7"/>
</dbReference>
<evidence type="ECO:0000313" key="1">
    <source>
        <dbReference type="EMBL" id="KAJ4714900.1"/>
    </source>
</evidence>
<reference evidence="1 2" key="1">
    <citation type="journal article" date="2023" name="Science">
        <title>Complex scaffold remodeling in plant triterpene biosynthesis.</title>
        <authorList>
            <person name="De La Pena R."/>
            <person name="Hodgson H."/>
            <person name="Liu J.C."/>
            <person name="Stephenson M.J."/>
            <person name="Martin A.C."/>
            <person name="Owen C."/>
            <person name="Harkess A."/>
            <person name="Leebens-Mack J."/>
            <person name="Jimenez L.E."/>
            <person name="Osbourn A."/>
            <person name="Sattely E.S."/>
        </authorList>
    </citation>
    <scope>NUCLEOTIDE SEQUENCE [LARGE SCALE GENOMIC DNA]</scope>
    <source>
        <strain evidence="2">cv. JPN11</strain>
        <tissue evidence="1">Leaf</tissue>
    </source>
</reference>
<dbReference type="EMBL" id="CM051400">
    <property type="protein sequence ID" value="KAJ4714900.1"/>
    <property type="molecule type" value="Genomic_DNA"/>
</dbReference>
<gene>
    <name evidence="1" type="ORF">OWV82_013317</name>
</gene>
<sequence length="507" mass="56096">MDLEVKKEVVEEHPNMASHREQSSEPDRTDDDTTIAELSLVPASKSKRKRKPKTIFSSDEPMKSTKKKEKEKIILKFKKGPSETVVKPAEPDSGGGKSKSLKKNKDAVDGKGSPTVEPKSPAMIRAEEVQSNLEPEFPSFAKCMVRSHVASCFWMGLPGQFCKSHLPNKDATVTLEDESGIHYPAKYFAEKTGLSAGWRQFSTAHNLLEGDVLVFQLIEQLKFKVYIIRADDFTEVDGALGLLNLDAQSKPNDADNGETGEVANQNTKKKRKKSLPLAVVQKKNKRSAQPGSASNLGQPAEQSENDSEEVGSEVLEGFKTSTPAVQFKDVTSLDNFNILVDGLVIDSELPDDIRSKYYKLCCSQNAFLHDSVAQGINFKLVVGTISEIVNIADAIRACRLSTSRDEFAMWEKTLKAFELLGMNVGFLRSRLRKLVSIAFESEGAGDTRMYIEAKAKKSQAEDEIRNIEARLAELKGACQRFVAEISSLKSTAESYELTFQEVANAPW</sequence>
<proteinExistence type="predicted"/>
<evidence type="ECO:0000313" key="2">
    <source>
        <dbReference type="Proteomes" id="UP001164539"/>
    </source>
</evidence>
<organism evidence="1 2">
    <name type="scientific">Melia azedarach</name>
    <name type="common">Chinaberry tree</name>
    <dbReference type="NCBI Taxonomy" id="155640"/>
    <lineage>
        <taxon>Eukaryota</taxon>
        <taxon>Viridiplantae</taxon>
        <taxon>Streptophyta</taxon>
        <taxon>Embryophyta</taxon>
        <taxon>Tracheophyta</taxon>
        <taxon>Spermatophyta</taxon>
        <taxon>Magnoliopsida</taxon>
        <taxon>eudicotyledons</taxon>
        <taxon>Gunneridae</taxon>
        <taxon>Pentapetalae</taxon>
        <taxon>rosids</taxon>
        <taxon>malvids</taxon>
        <taxon>Sapindales</taxon>
        <taxon>Meliaceae</taxon>
        <taxon>Melia</taxon>
    </lineage>
</organism>